<gene>
    <name evidence="2" type="ORF">C0601_00945</name>
</gene>
<dbReference type="AlphaFoldDB" id="A0A2N5ZMA9"/>
<dbReference type="InterPro" id="IPR000905">
    <property type="entry name" value="Gcp-like_dom"/>
</dbReference>
<accession>A0A2N5ZMA9</accession>
<dbReference type="Gene3D" id="3.30.420.40">
    <property type="match status" value="1"/>
</dbReference>
<protein>
    <recommendedName>
        <fullName evidence="1">Gcp-like domain-containing protein</fullName>
    </recommendedName>
</protein>
<dbReference type="EMBL" id="PKTG01000019">
    <property type="protein sequence ID" value="PLX19762.1"/>
    <property type="molecule type" value="Genomic_DNA"/>
</dbReference>
<sequence>MNILYIDTTKKELIVLLKKKDEVNSIKDESGYHSIELLSVIDRLLKEQNTGLDNIDIFAVNKGQGRFTGTRIGIITALMLSEITGKRLVYLTTEDDIEDIDNIVKNRASSDQALATYDSKSYFEE</sequence>
<dbReference type="SUPFAM" id="SSF53067">
    <property type="entry name" value="Actin-like ATPase domain"/>
    <property type="match status" value="1"/>
</dbReference>
<evidence type="ECO:0000313" key="3">
    <source>
        <dbReference type="Proteomes" id="UP000234857"/>
    </source>
</evidence>
<dbReference type="Pfam" id="PF00814">
    <property type="entry name" value="TsaD"/>
    <property type="match status" value="1"/>
</dbReference>
<reference evidence="2 3" key="1">
    <citation type="submission" date="2017-11" db="EMBL/GenBank/DDBJ databases">
        <title>Genome-resolved metagenomics identifies genetic mobility, metabolic interactions, and unexpected diversity in perchlorate-reducing communities.</title>
        <authorList>
            <person name="Barnum T.P."/>
            <person name="Figueroa I.A."/>
            <person name="Carlstrom C.I."/>
            <person name="Lucas L.N."/>
            <person name="Engelbrektson A.L."/>
            <person name="Coates J.D."/>
        </authorList>
    </citation>
    <scope>NUCLEOTIDE SEQUENCE [LARGE SCALE GENOMIC DNA]</scope>
    <source>
        <strain evidence="2">BM706</strain>
    </source>
</reference>
<evidence type="ECO:0000259" key="1">
    <source>
        <dbReference type="Pfam" id="PF00814"/>
    </source>
</evidence>
<feature type="domain" description="Gcp-like" evidence="1">
    <location>
        <begin position="32"/>
        <end position="90"/>
    </location>
</feature>
<organism evidence="2 3">
    <name type="scientific">Muiribacterium halophilum</name>
    <dbReference type="NCBI Taxonomy" id="2053465"/>
    <lineage>
        <taxon>Bacteria</taxon>
        <taxon>Candidatus Muiribacteriota</taxon>
        <taxon>Candidatus Muiribacteriia</taxon>
        <taxon>Candidatus Muiribacteriales</taxon>
        <taxon>Candidatus Muiribacteriaceae</taxon>
        <taxon>Candidatus Muiribacterium</taxon>
    </lineage>
</organism>
<dbReference type="InterPro" id="IPR043129">
    <property type="entry name" value="ATPase_NBD"/>
</dbReference>
<comment type="caution">
    <text evidence="2">The sequence shown here is derived from an EMBL/GenBank/DDBJ whole genome shotgun (WGS) entry which is preliminary data.</text>
</comment>
<name>A0A2N5ZMA9_MUIH1</name>
<evidence type="ECO:0000313" key="2">
    <source>
        <dbReference type="EMBL" id="PLX19762.1"/>
    </source>
</evidence>
<dbReference type="Proteomes" id="UP000234857">
    <property type="component" value="Unassembled WGS sequence"/>
</dbReference>
<proteinExistence type="predicted"/>